<organism evidence="2 3">
    <name type="scientific">Mycena belliarum</name>
    <dbReference type="NCBI Taxonomy" id="1033014"/>
    <lineage>
        <taxon>Eukaryota</taxon>
        <taxon>Fungi</taxon>
        <taxon>Dikarya</taxon>
        <taxon>Basidiomycota</taxon>
        <taxon>Agaricomycotina</taxon>
        <taxon>Agaricomycetes</taxon>
        <taxon>Agaricomycetidae</taxon>
        <taxon>Agaricales</taxon>
        <taxon>Marasmiineae</taxon>
        <taxon>Mycenaceae</taxon>
        <taxon>Mycena</taxon>
    </lineage>
</organism>
<gene>
    <name evidence="2" type="ORF">B0H15DRAFT_948049</name>
</gene>
<dbReference type="EMBL" id="JARJCN010000019">
    <property type="protein sequence ID" value="KAJ7091850.1"/>
    <property type="molecule type" value="Genomic_DNA"/>
</dbReference>
<feature type="region of interest" description="Disordered" evidence="1">
    <location>
        <begin position="157"/>
        <end position="203"/>
    </location>
</feature>
<protein>
    <submittedName>
        <fullName evidence="2">Uncharacterized protein</fullName>
    </submittedName>
</protein>
<comment type="caution">
    <text evidence="2">The sequence shown here is derived from an EMBL/GenBank/DDBJ whole genome shotgun (WGS) entry which is preliminary data.</text>
</comment>
<dbReference type="AlphaFoldDB" id="A0AAD6UAX9"/>
<feature type="compositionally biased region" description="Basic and acidic residues" evidence="1">
    <location>
        <begin position="101"/>
        <end position="118"/>
    </location>
</feature>
<evidence type="ECO:0000313" key="3">
    <source>
        <dbReference type="Proteomes" id="UP001222325"/>
    </source>
</evidence>
<evidence type="ECO:0000256" key="1">
    <source>
        <dbReference type="SAM" id="MobiDB-lite"/>
    </source>
</evidence>
<accession>A0AAD6UAX9</accession>
<sequence length="267" mass="28403">MQRSAVHTSCVREPWVVGGARREEWPVDADHVCNDRVPGGVKFLASGIAPLLLDVREAKVARAAQRNPARGGRAALPQRERISNPERSIGAYVGVGGRASMPDRDSALHKDTNRDDGRLGGLGDDGAQRARATRAQVKRDGLAEKGVRLPPLSAWSVIDRDSGTSSTSSASSSTSPPAHVLVDAPPTACAAHDGGRNRPRGVEIPGSYPYSMQLLLMLRSQGGGPRRGGIRIPEKRCVSSKRKVVSDSGEEWRSGAADEGVPPSMRL</sequence>
<feature type="region of interest" description="Disordered" evidence="1">
    <location>
        <begin position="222"/>
        <end position="267"/>
    </location>
</feature>
<keyword evidence="3" id="KW-1185">Reference proteome</keyword>
<proteinExistence type="predicted"/>
<name>A0AAD6UAX9_9AGAR</name>
<dbReference type="Proteomes" id="UP001222325">
    <property type="component" value="Unassembled WGS sequence"/>
</dbReference>
<reference evidence="2" key="1">
    <citation type="submission" date="2023-03" db="EMBL/GenBank/DDBJ databases">
        <title>Massive genome expansion in bonnet fungi (Mycena s.s.) driven by repeated elements and novel gene families across ecological guilds.</title>
        <authorList>
            <consortium name="Lawrence Berkeley National Laboratory"/>
            <person name="Harder C.B."/>
            <person name="Miyauchi S."/>
            <person name="Viragh M."/>
            <person name="Kuo A."/>
            <person name="Thoen E."/>
            <person name="Andreopoulos B."/>
            <person name="Lu D."/>
            <person name="Skrede I."/>
            <person name="Drula E."/>
            <person name="Henrissat B."/>
            <person name="Morin E."/>
            <person name="Kohler A."/>
            <person name="Barry K."/>
            <person name="LaButti K."/>
            <person name="Morin E."/>
            <person name="Salamov A."/>
            <person name="Lipzen A."/>
            <person name="Mereny Z."/>
            <person name="Hegedus B."/>
            <person name="Baldrian P."/>
            <person name="Stursova M."/>
            <person name="Weitz H."/>
            <person name="Taylor A."/>
            <person name="Grigoriev I.V."/>
            <person name="Nagy L.G."/>
            <person name="Martin F."/>
            <person name="Kauserud H."/>
        </authorList>
    </citation>
    <scope>NUCLEOTIDE SEQUENCE</scope>
    <source>
        <strain evidence="2">CBHHK173m</strain>
    </source>
</reference>
<evidence type="ECO:0000313" key="2">
    <source>
        <dbReference type="EMBL" id="KAJ7091850.1"/>
    </source>
</evidence>
<feature type="compositionally biased region" description="Low complexity" evidence="1">
    <location>
        <begin position="163"/>
        <end position="175"/>
    </location>
</feature>
<feature type="region of interest" description="Disordered" evidence="1">
    <location>
        <begin position="64"/>
        <end position="145"/>
    </location>
</feature>